<keyword evidence="4" id="KW-1185">Reference proteome</keyword>
<dbReference type="PANTHER" id="PTHR47073">
    <property type="entry name" value="PROTEIN ANTI-SILENCING 1"/>
    <property type="match status" value="1"/>
</dbReference>
<dbReference type="InterPro" id="IPR001025">
    <property type="entry name" value="BAH_dom"/>
</dbReference>
<comment type="caution">
    <text evidence="3">The sequence shown here is derived from an EMBL/GenBank/DDBJ whole genome shotgun (WGS) entry which is preliminary data.</text>
</comment>
<dbReference type="Gene3D" id="2.30.30.490">
    <property type="match status" value="1"/>
</dbReference>
<evidence type="ECO:0000313" key="4">
    <source>
        <dbReference type="Proteomes" id="UP000593564"/>
    </source>
</evidence>
<protein>
    <recommendedName>
        <fullName evidence="2">BAH domain-containing protein</fullName>
    </recommendedName>
</protein>
<proteinExistence type="predicted"/>
<evidence type="ECO:0000259" key="2">
    <source>
        <dbReference type="PROSITE" id="PS51038"/>
    </source>
</evidence>
<gene>
    <name evidence="3" type="ORF">HYC85_028547</name>
</gene>
<dbReference type="PROSITE" id="PS51038">
    <property type="entry name" value="BAH"/>
    <property type="match status" value="1"/>
</dbReference>
<dbReference type="InterPro" id="IPR043151">
    <property type="entry name" value="BAH_sf"/>
</dbReference>
<sequence length="772" mass="87108">MHCPLPFPTVPPISHVFSISNHHIAPTHPLSFRTPHRPGRYASRSTLLTRPPSRSARLSVDPSHSATLAVGTPLGRRLLLGHSYAHHSIYYDNTSPSEQSPLILNKVSYGTGFRRKGGHVTKDSEMITKGYKQQEKHKNKVVKDITNKVLTSQRFHAMSRPGEATVEENVEENIEFSWGHKKGIGGPNKDVQFYESFKYDGVEYFLYDCVYIWGENMPNPSIGKVIRMCETGRHKKFVKIVWFFQPIEIQHWLQDVVPFKNEIFLASGEGKGLFNLNPPEAIVGKCNVVCTSKDNRNPQASEEELLMADYIFYRTFDVGSCTISHSFVDVIAGINVKHFFNKEKGQKLITMEHGANLNEKSRCSSSFLKVEGVTAVRNPVKDGKTDISAKPAAAKVSAELKIPAAMRNPVKDERTDISAKPAAKASAELKIPAASLSKQSRFRDENIVARPKTFIGKVGAGDAQVADKAEMKYSDNLSTTNLSDIRPLKKRKVQCIVGLKDDPAKLSDTLPRLPDIRVKSVDAVDPVIKNSELSKGVNFHEKARKISDTSVAQHEQDKGIKTDSQILEVTRKPGEDTSKWFKQQPWEERMQRAYEKGTLVFLENLDPSYTSSEVEDLVWHAFKANVNAKMVQCSSFSSPHYGQAIVIFKSKECSRTCSYRIKQEMPNAHKRKVVDNHLAVVGRKGSPKKPSDQTRFVGHLIIGKFKFYKQREEMKNAVSTSHYSQPNTIEYDMALKWRVLQAKSNLWWDALNEQQAKEIEDLRSQLNMSHDE</sequence>
<dbReference type="EMBL" id="JACBKZ010000014">
    <property type="protein sequence ID" value="KAF5932376.1"/>
    <property type="molecule type" value="Genomic_DNA"/>
</dbReference>
<dbReference type="FunFam" id="2.30.30.490:FF:000017">
    <property type="entry name" value="Bromo-adjacent homology (BAH) domain-containing protein"/>
    <property type="match status" value="1"/>
</dbReference>
<accession>A0A7J7FZG5</accession>
<dbReference type="AlphaFoldDB" id="A0A7J7FZG5"/>
<evidence type="ECO:0000256" key="1">
    <source>
        <dbReference type="SAM" id="MobiDB-lite"/>
    </source>
</evidence>
<reference evidence="3 4" key="2">
    <citation type="submission" date="2020-07" db="EMBL/GenBank/DDBJ databases">
        <title>Genome assembly of wild tea tree DASZ reveals pedigree and selection history of tea varieties.</title>
        <authorList>
            <person name="Zhang W."/>
        </authorList>
    </citation>
    <scope>NUCLEOTIDE SEQUENCE [LARGE SCALE GENOMIC DNA]</scope>
    <source>
        <strain evidence="4">cv. G240</strain>
        <tissue evidence="3">Leaf</tissue>
    </source>
</reference>
<dbReference type="GO" id="GO:0003682">
    <property type="term" value="F:chromatin binding"/>
    <property type="evidence" value="ECO:0007669"/>
    <property type="project" value="InterPro"/>
</dbReference>
<organism evidence="3 4">
    <name type="scientific">Camellia sinensis</name>
    <name type="common">Tea plant</name>
    <name type="synonym">Thea sinensis</name>
    <dbReference type="NCBI Taxonomy" id="4442"/>
    <lineage>
        <taxon>Eukaryota</taxon>
        <taxon>Viridiplantae</taxon>
        <taxon>Streptophyta</taxon>
        <taxon>Embryophyta</taxon>
        <taxon>Tracheophyta</taxon>
        <taxon>Spermatophyta</taxon>
        <taxon>Magnoliopsida</taxon>
        <taxon>eudicotyledons</taxon>
        <taxon>Gunneridae</taxon>
        <taxon>Pentapetalae</taxon>
        <taxon>asterids</taxon>
        <taxon>Ericales</taxon>
        <taxon>Theaceae</taxon>
        <taxon>Camellia</taxon>
    </lineage>
</organism>
<evidence type="ECO:0000313" key="3">
    <source>
        <dbReference type="EMBL" id="KAF5932376.1"/>
    </source>
</evidence>
<name>A0A7J7FZG5_CAMSI</name>
<feature type="region of interest" description="Disordered" evidence="1">
    <location>
        <begin position="28"/>
        <end position="60"/>
    </location>
</feature>
<feature type="domain" description="BAH" evidence="2">
    <location>
        <begin position="202"/>
        <end position="327"/>
    </location>
</feature>
<dbReference type="Proteomes" id="UP000593564">
    <property type="component" value="Unassembled WGS sequence"/>
</dbReference>
<dbReference type="PANTHER" id="PTHR47073:SF7">
    <property type="entry name" value="BAH DOMAIN-CONTAINING PROTEIN"/>
    <property type="match status" value="1"/>
</dbReference>
<dbReference type="GO" id="GO:0003723">
    <property type="term" value="F:RNA binding"/>
    <property type="evidence" value="ECO:0007669"/>
    <property type="project" value="TreeGrafter"/>
</dbReference>
<reference evidence="4" key="1">
    <citation type="journal article" date="2020" name="Nat. Commun.">
        <title>Genome assembly of wild tea tree DASZ reveals pedigree and selection history of tea varieties.</title>
        <authorList>
            <person name="Zhang W."/>
            <person name="Zhang Y."/>
            <person name="Qiu H."/>
            <person name="Guo Y."/>
            <person name="Wan H."/>
            <person name="Zhang X."/>
            <person name="Scossa F."/>
            <person name="Alseekh S."/>
            <person name="Zhang Q."/>
            <person name="Wang P."/>
            <person name="Xu L."/>
            <person name="Schmidt M.H."/>
            <person name="Jia X."/>
            <person name="Li D."/>
            <person name="Zhu A."/>
            <person name="Guo F."/>
            <person name="Chen W."/>
            <person name="Ni D."/>
            <person name="Usadel B."/>
            <person name="Fernie A.R."/>
            <person name="Wen W."/>
        </authorList>
    </citation>
    <scope>NUCLEOTIDE SEQUENCE [LARGE SCALE GENOMIC DNA]</scope>
    <source>
        <strain evidence="4">cv. G240</strain>
    </source>
</reference>